<evidence type="ECO:0000256" key="1">
    <source>
        <dbReference type="SAM" id="SignalP"/>
    </source>
</evidence>
<dbReference type="InterPro" id="IPR035986">
    <property type="entry name" value="PKD_dom_sf"/>
</dbReference>
<evidence type="ECO:0000259" key="2">
    <source>
        <dbReference type="PROSITE" id="PS50093"/>
    </source>
</evidence>
<feature type="domain" description="PKD" evidence="2">
    <location>
        <begin position="164"/>
        <end position="191"/>
    </location>
</feature>
<dbReference type="InterPro" id="IPR000601">
    <property type="entry name" value="PKD_dom"/>
</dbReference>
<keyword evidence="4" id="KW-1185">Reference proteome</keyword>
<dbReference type="CDD" id="cd00146">
    <property type="entry name" value="PKD"/>
    <property type="match status" value="1"/>
</dbReference>
<dbReference type="EMBL" id="JACVEL010000006">
    <property type="protein sequence ID" value="MBC9812757.1"/>
    <property type="molecule type" value="Genomic_DNA"/>
</dbReference>
<evidence type="ECO:0000313" key="3">
    <source>
        <dbReference type="EMBL" id="MBC9812757.1"/>
    </source>
</evidence>
<feature type="chain" id="PRO_5035192250" evidence="1">
    <location>
        <begin position="22"/>
        <end position="206"/>
    </location>
</feature>
<dbReference type="Proteomes" id="UP000652681">
    <property type="component" value="Unassembled WGS sequence"/>
</dbReference>
<organism evidence="3 4">
    <name type="scientific">Taishania pollutisoli</name>
    <dbReference type="NCBI Taxonomy" id="2766479"/>
    <lineage>
        <taxon>Bacteria</taxon>
        <taxon>Pseudomonadati</taxon>
        <taxon>Bacteroidota</taxon>
        <taxon>Flavobacteriia</taxon>
        <taxon>Flavobacteriales</taxon>
        <taxon>Crocinitomicaceae</taxon>
        <taxon>Taishania</taxon>
    </lineage>
</organism>
<keyword evidence="1" id="KW-0732">Signal</keyword>
<sequence length="206" mass="22231">MLRHTLILFFTIIISFGSLHSQCDVTDYHFTRVEDVNGDYQFYFGLNSGVTARRVTLKSGTLHLYWSNGLTQSYSYGNLVVTDFPFGGLGLLDTLLSLPTEGCGFVEAVFEFSISDCTPSSFTLSETVFYGTPVTGSITAGSGSCGSYSFSANLASLGITSPLWGFGDGVHSTQASPFHTYSSNGTYIVTLQDAEDPTVCPSYIEV</sequence>
<accession>A0A8J6TT64</accession>
<dbReference type="PROSITE" id="PS50093">
    <property type="entry name" value="PKD"/>
    <property type="match status" value="1"/>
</dbReference>
<dbReference type="Pfam" id="PF18911">
    <property type="entry name" value="PKD_4"/>
    <property type="match status" value="1"/>
</dbReference>
<feature type="non-terminal residue" evidence="3">
    <location>
        <position position="206"/>
    </location>
</feature>
<gene>
    <name evidence="3" type="ORF">H9Y05_09765</name>
</gene>
<feature type="signal peptide" evidence="1">
    <location>
        <begin position="1"/>
        <end position="21"/>
    </location>
</feature>
<dbReference type="RefSeq" id="WP_216714171.1">
    <property type="nucleotide sequence ID" value="NZ_JACVEL010000006.1"/>
</dbReference>
<proteinExistence type="predicted"/>
<dbReference type="SUPFAM" id="SSF49299">
    <property type="entry name" value="PKD domain"/>
    <property type="match status" value="1"/>
</dbReference>
<evidence type="ECO:0000313" key="4">
    <source>
        <dbReference type="Proteomes" id="UP000652681"/>
    </source>
</evidence>
<dbReference type="Gene3D" id="2.60.40.10">
    <property type="entry name" value="Immunoglobulins"/>
    <property type="match status" value="1"/>
</dbReference>
<name>A0A8J6TT64_9FLAO</name>
<dbReference type="AlphaFoldDB" id="A0A8J6TT64"/>
<protein>
    <submittedName>
        <fullName evidence="3">PKD domain-containing protein</fullName>
    </submittedName>
</protein>
<comment type="caution">
    <text evidence="3">The sequence shown here is derived from an EMBL/GenBank/DDBJ whole genome shotgun (WGS) entry which is preliminary data.</text>
</comment>
<dbReference type="InterPro" id="IPR013783">
    <property type="entry name" value="Ig-like_fold"/>
</dbReference>
<reference evidence="3" key="1">
    <citation type="submission" date="2020-09" db="EMBL/GenBank/DDBJ databases">
        <title>Taishania pollutisoli gen. nov., sp. nov., Isolated from Tetrabromobisphenol A-Contaminated Soil.</title>
        <authorList>
            <person name="Chen Q."/>
        </authorList>
    </citation>
    <scope>NUCLEOTIDE SEQUENCE</scope>
    <source>
        <strain evidence="3">CZZ-1</strain>
    </source>
</reference>